<evidence type="ECO:0000313" key="2">
    <source>
        <dbReference type="EMBL" id="RVE57333.1"/>
    </source>
</evidence>
<evidence type="ECO:0000256" key="1">
    <source>
        <dbReference type="ARBA" id="ARBA00022737"/>
    </source>
</evidence>
<dbReference type="EMBL" id="CM012458">
    <property type="protein sequence ID" value="RVE57333.1"/>
    <property type="molecule type" value="Genomic_DNA"/>
</dbReference>
<reference evidence="2 3" key="1">
    <citation type="submission" date="2018-11" db="EMBL/GenBank/DDBJ databases">
        <authorList>
            <person name="Lopez-Roques C."/>
            <person name="Donnadieu C."/>
            <person name="Bouchez O."/>
            <person name="Klopp C."/>
            <person name="Cabau C."/>
            <person name="Zahm M."/>
        </authorList>
    </citation>
    <scope>NUCLEOTIDE SEQUENCE [LARGE SCALE GENOMIC DNA]</scope>
    <source>
        <strain evidence="2">RS831</strain>
        <tissue evidence="2">Whole body</tissue>
    </source>
</reference>
<dbReference type="InterPro" id="IPR042401">
    <property type="entry name" value="SPMAP2-like"/>
</dbReference>
<sequence>MSARGNDSCKAAPVSMTIRMQQLAQPKLSQLRYPDRLSLWEVSERALTAVASKRLCHLANPKAPVSAWQPDRPLPVPVSRGTQTAVASVRICQLAQPKKRSILEGSSYKSKPGPLTRSTSKAVAHIELLATPKRDHPNFESDRSVFWPVSRGARNYRASQRVIELSQPKERKALFEGYNPYAVSRGALSASPSHRIQELSLPLLRKCISK</sequence>
<dbReference type="OrthoDB" id="25466at2759"/>
<evidence type="ECO:0008006" key="4">
    <source>
        <dbReference type="Google" id="ProtNLM"/>
    </source>
</evidence>
<dbReference type="InterPro" id="IPR006623">
    <property type="entry name" value="THEG"/>
</dbReference>
<protein>
    <recommendedName>
        <fullName evidence="4">Testicular haploid expressed gene protein-like</fullName>
    </recommendedName>
</protein>
<proteinExistence type="predicted"/>
<name>A0A3S2MEG0_ORYJA</name>
<accession>A0A3S2MEG0</accession>
<dbReference type="GO" id="GO:0007283">
    <property type="term" value="P:spermatogenesis"/>
    <property type="evidence" value="ECO:0007669"/>
    <property type="project" value="TreeGrafter"/>
</dbReference>
<organism evidence="2 3">
    <name type="scientific">Oryzias javanicus</name>
    <name type="common">Javanese ricefish</name>
    <name type="synonym">Aplocheilus javanicus</name>
    <dbReference type="NCBI Taxonomy" id="123683"/>
    <lineage>
        <taxon>Eukaryota</taxon>
        <taxon>Metazoa</taxon>
        <taxon>Chordata</taxon>
        <taxon>Craniata</taxon>
        <taxon>Vertebrata</taxon>
        <taxon>Euteleostomi</taxon>
        <taxon>Actinopterygii</taxon>
        <taxon>Neopterygii</taxon>
        <taxon>Teleostei</taxon>
        <taxon>Neoteleostei</taxon>
        <taxon>Acanthomorphata</taxon>
        <taxon>Ovalentaria</taxon>
        <taxon>Atherinomorphae</taxon>
        <taxon>Beloniformes</taxon>
        <taxon>Adrianichthyidae</taxon>
        <taxon>Oryziinae</taxon>
        <taxon>Oryzias</taxon>
    </lineage>
</organism>
<evidence type="ECO:0000313" key="3">
    <source>
        <dbReference type="Proteomes" id="UP000283210"/>
    </source>
</evidence>
<dbReference type="PANTHER" id="PTHR15901:SF16">
    <property type="entry name" value="TESTICULAR HAPLOID EXPRESSED GENE PROTEIN"/>
    <property type="match status" value="1"/>
</dbReference>
<dbReference type="Proteomes" id="UP000283210">
    <property type="component" value="Chromosome 22"/>
</dbReference>
<reference evidence="2 3" key="2">
    <citation type="submission" date="2019-01" db="EMBL/GenBank/DDBJ databases">
        <title>A chromosome length genome reference of the Java medaka (oryzias javanicus).</title>
        <authorList>
            <person name="Herpin A."/>
            <person name="Takehana Y."/>
            <person name="Naruse K."/>
            <person name="Ansai S."/>
            <person name="Kawaguchi M."/>
        </authorList>
    </citation>
    <scope>NUCLEOTIDE SEQUENCE [LARGE SCALE GENOMIC DNA]</scope>
    <source>
        <strain evidence="2">RS831</strain>
        <tissue evidence="2">Whole body</tissue>
    </source>
</reference>
<keyword evidence="1" id="KW-0677">Repeat</keyword>
<dbReference type="Pfam" id="PF14912">
    <property type="entry name" value="THEG"/>
    <property type="match status" value="3"/>
</dbReference>
<keyword evidence="3" id="KW-1185">Reference proteome</keyword>
<gene>
    <name evidence="2" type="ORF">OJAV_G00215360</name>
</gene>
<dbReference type="PANTHER" id="PTHR15901">
    <property type="entry name" value="TESTICULAR HAPLOID EXPRESSED GENE PROTEIN"/>
    <property type="match status" value="1"/>
</dbReference>
<dbReference type="SMART" id="SM00705">
    <property type="entry name" value="THEG"/>
    <property type="match status" value="5"/>
</dbReference>
<dbReference type="AlphaFoldDB" id="A0A3S2MEG0"/>